<proteinExistence type="inferred from homology"/>
<evidence type="ECO:0000256" key="7">
    <source>
        <dbReference type="ARBA" id="ARBA00013188"/>
    </source>
</evidence>
<evidence type="ECO:0000256" key="3">
    <source>
        <dbReference type="ARBA" id="ARBA00001941"/>
    </source>
</evidence>
<evidence type="ECO:0000256" key="1">
    <source>
        <dbReference type="ARBA" id="ARBA00001782"/>
    </source>
</evidence>
<feature type="binding site" evidence="10 14">
    <location>
        <position position="67"/>
    </location>
    <ligand>
        <name>substrate</name>
    </ligand>
</feature>
<accession>A0A1I2IIC1</accession>
<dbReference type="InterPro" id="IPR026019">
    <property type="entry name" value="Ribul_P_3_epim"/>
</dbReference>
<dbReference type="Pfam" id="PF00834">
    <property type="entry name" value="Ribul_P_3_epim"/>
    <property type="match status" value="1"/>
</dbReference>
<dbReference type="GO" id="GO:0019323">
    <property type="term" value="P:pentose catabolic process"/>
    <property type="evidence" value="ECO:0007669"/>
    <property type="project" value="UniProtKB-UniRule"/>
</dbReference>
<feature type="binding site" evidence="10 14">
    <location>
        <begin position="143"/>
        <end position="146"/>
    </location>
    <ligand>
        <name>substrate</name>
    </ligand>
</feature>
<dbReference type="CDD" id="cd00429">
    <property type="entry name" value="RPE"/>
    <property type="match status" value="1"/>
</dbReference>
<organism evidence="15 16">
    <name type="scientific">Sunxiuqinia elliptica</name>
    <dbReference type="NCBI Taxonomy" id="655355"/>
    <lineage>
        <taxon>Bacteria</taxon>
        <taxon>Pseudomonadati</taxon>
        <taxon>Bacteroidota</taxon>
        <taxon>Bacteroidia</taxon>
        <taxon>Marinilabiliales</taxon>
        <taxon>Prolixibacteraceae</taxon>
        <taxon>Sunxiuqinia</taxon>
    </lineage>
</organism>
<feature type="binding site" evidence="10 14">
    <location>
        <begin position="198"/>
        <end position="199"/>
    </location>
    <ligand>
        <name>substrate</name>
    </ligand>
</feature>
<feature type="binding site" evidence="10 13">
    <location>
        <position position="67"/>
    </location>
    <ligand>
        <name>a divalent metal cation</name>
        <dbReference type="ChEBI" id="CHEBI:60240"/>
    </ligand>
</feature>
<keyword evidence="9 10" id="KW-0413">Isomerase</keyword>
<dbReference type="AlphaFoldDB" id="A0A1I2IIC1"/>
<evidence type="ECO:0000256" key="4">
    <source>
        <dbReference type="ARBA" id="ARBA00001947"/>
    </source>
</evidence>
<evidence type="ECO:0000256" key="2">
    <source>
        <dbReference type="ARBA" id="ARBA00001936"/>
    </source>
</evidence>
<dbReference type="SUPFAM" id="SSF51366">
    <property type="entry name" value="Ribulose-phoshate binding barrel"/>
    <property type="match status" value="1"/>
</dbReference>
<evidence type="ECO:0000313" key="16">
    <source>
        <dbReference type="Proteomes" id="UP000198964"/>
    </source>
</evidence>
<dbReference type="PIRSF" id="PIRSF001461">
    <property type="entry name" value="RPE"/>
    <property type="match status" value="1"/>
</dbReference>
<protein>
    <recommendedName>
        <fullName evidence="7 10">Ribulose-phosphate 3-epimerase</fullName>
        <ecNumber evidence="7 10">5.1.3.1</ecNumber>
    </recommendedName>
</protein>
<feature type="binding site" evidence="10 13">
    <location>
        <position position="34"/>
    </location>
    <ligand>
        <name>a divalent metal cation</name>
        <dbReference type="ChEBI" id="CHEBI:60240"/>
    </ligand>
</feature>
<sequence>MTTRLIAPSILSADFSRLGEDIEMINQSHADYIHCDVMDGVFVPNISFGIPVIEKVAEIAKKPLDVHLMIVNPDNYISAFQKAGADILTVHYETCPHLHRTVSSIKEAGMKASVCLNPHTPVTVLDDIIGDLDMVLLMSVNPGFGGQSFIKNTYKKVRLLKEMIAAKNPSCLIEVDGGVNFETGLNLYDAGADVLVSGSFIFKADDPIAAINHFKTL</sequence>
<keyword evidence="13" id="KW-0464">Manganese</keyword>
<comment type="cofactor">
    <cofactor evidence="2">
        <name>Mn(2+)</name>
        <dbReference type="ChEBI" id="CHEBI:29035"/>
    </cofactor>
</comment>
<keyword evidence="13" id="KW-0170">Cobalt</keyword>
<dbReference type="PANTHER" id="PTHR11749">
    <property type="entry name" value="RIBULOSE-5-PHOSPHATE-3-EPIMERASE"/>
    <property type="match status" value="1"/>
</dbReference>
<evidence type="ECO:0000256" key="14">
    <source>
        <dbReference type="PIRSR" id="PIRSR001461-3"/>
    </source>
</evidence>
<dbReference type="EMBL" id="FONW01000006">
    <property type="protein sequence ID" value="SFF41410.1"/>
    <property type="molecule type" value="Genomic_DNA"/>
</dbReference>
<comment type="cofactor">
    <cofactor evidence="5">
        <name>Fe(2+)</name>
        <dbReference type="ChEBI" id="CHEBI:29033"/>
    </cofactor>
</comment>
<feature type="binding site" evidence="14">
    <location>
        <position position="178"/>
    </location>
    <ligand>
        <name>substrate</name>
    </ligand>
</feature>
<comment type="cofactor">
    <cofactor evidence="3">
        <name>Co(2+)</name>
        <dbReference type="ChEBI" id="CHEBI:48828"/>
    </cofactor>
</comment>
<dbReference type="Gene3D" id="3.20.20.70">
    <property type="entry name" value="Aldolase class I"/>
    <property type="match status" value="1"/>
</dbReference>
<comment type="pathway">
    <text evidence="10">Carbohydrate degradation.</text>
</comment>
<keyword evidence="10 11" id="KW-0119">Carbohydrate metabolism</keyword>
<evidence type="ECO:0000256" key="13">
    <source>
        <dbReference type="PIRSR" id="PIRSR001461-2"/>
    </source>
</evidence>
<dbReference type="NCBIfam" id="TIGR01163">
    <property type="entry name" value="rpe"/>
    <property type="match status" value="1"/>
</dbReference>
<dbReference type="HAMAP" id="MF_02227">
    <property type="entry name" value="RPE"/>
    <property type="match status" value="1"/>
</dbReference>
<feature type="binding site" evidence="10 13">
    <location>
        <position position="36"/>
    </location>
    <ligand>
        <name>a divalent metal cation</name>
        <dbReference type="ChEBI" id="CHEBI:60240"/>
    </ligand>
</feature>
<dbReference type="STRING" id="655355.SAMN05216283_10635"/>
<dbReference type="Proteomes" id="UP000198964">
    <property type="component" value="Unassembled WGS sequence"/>
</dbReference>
<gene>
    <name evidence="10" type="primary">rpe</name>
    <name evidence="15" type="ORF">SAMN05216283_10635</name>
</gene>
<comment type="function">
    <text evidence="10">Catalyzes the reversible epimerization of D-ribulose 5-phosphate to D-xylulose 5-phosphate.</text>
</comment>
<evidence type="ECO:0000256" key="8">
    <source>
        <dbReference type="ARBA" id="ARBA00022723"/>
    </source>
</evidence>
<evidence type="ECO:0000256" key="10">
    <source>
        <dbReference type="HAMAP-Rule" id="MF_02227"/>
    </source>
</evidence>
<dbReference type="GO" id="GO:0046872">
    <property type="term" value="F:metal ion binding"/>
    <property type="evidence" value="ECO:0007669"/>
    <property type="project" value="UniProtKB-UniRule"/>
</dbReference>
<dbReference type="GO" id="GO:0006098">
    <property type="term" value="P:pentose-phosphate shunt"/>
    <property type="evidence" value="ECO:0007669"/>
    <property type="project" value="UniProtKB-UniRule"/>
</dbReference>
<dbReference type="FunFam" id="3.20.20.70:FF:000004">
    <property type="entry name" value="Ribulose-phosphate 3-epimerase"/>
    <property type="match status" value="1"/>
</dbReference>
<dbReference type="InterPro" id="IPR013785">
    <property type="entry name" value="Aldolase_TIM"/>
</dbReference>
<comment type="cofactor">
    <cofactor evidence="4">
        <name>Zn(2+)</name>
        <dbReference type="ChEBI" id="CHEBI:29105"/>
    </cofactor>
</comment>
<feature type="binding site" evidence="10 13">
    <location>
        <position position="176"/>
    </location>
    <ligand>
        <name>a divalent metal cation</name>
        <dbReference type="ChEBI" id="CHEBI:60240"/>
    </ligand>
</feature>
<dbReference type="PROSITE" id="PS01086">
    <property type="entry name" value="RIBUL_P_3_EPIMER_2"/>
    <property type="match status" value="1"/>
</dbReference>
<feature type="active site" description="Proton donor" evidence="10 12">
    <location>
        <position position="176"/>
    </location>
</feature>
<evidence type="ECO:0000313" key="15">
    <source>
        <dbReference type="EMBL" id="SFF41410.1"/>
    </source>
</evidence>
<keyword evidence="8 10" id="KW-0479">Metal-binding</keyword>
<evidence type="ECO:0000256" key="6">
    <source>
        <dbReference type="ARBA" id="ARBA00009541"/>
    </source>
</evidence>
<dbReference type="NCBIfam" id="NF004076">
    <property type="entry name" value="PRK05581.1-4"/>
    <property type="match status" value="1"/>
</dbReference>
<dbReference type="EC" id="5.1.3.1" evidence="7 10"/>
<evidence type="ECO:0000256" key="11">
    <source>
        <dbReference type="PIRNR" id="PIRNR001461"/>
    </source>
</evidence>
<name>A0A1I2IIC1_9BACT</name>
<keyword evidence="13" id="KW-0862">Zinc</keyword>
<feature type="active site" description="Proton acceptor" evidence="10 12">
    <location>
        <position position="36"/>
    </location>
</feature>
<evidence type="ECO:0000256" key="5">
    <source>
        <dbReference type="ARBA" id="ARBA00001954"/>
    </source>
</evidence>
<feature type="binding site" evidence="10 14">
    <location>
        <position position="9"/>
    </location>
    <ligand>
        <name>substrate</name>
    </ligand>
</feature>
<comment type="catalytic activity">
    <reaction evidence="1 10 11">
        <text>D-ribulose 5-phosphate = D-xylulose 5-phosphate</text>
        <dbReference type="Rhea" id="RHEA:13677"/>
        <dbReference type="ChEBI" id="CHEBI:57737"/>
        <dbReference type="ChEBI" id="CHEBI:58121"/>
        <dbReference type="EC" id="5.1.3.1"/>
    </reaction>
</comment>
<reference evidence="15 16" key="1">
    <citation type="submission" date="2016-10" db="EMBL/GenBank/DDBJ databases">
        <authorList>
            <person name="de Groot N.N."/>
        </authorList>
    </citation>
    <scope>NUCLEOTIDE SEQUENCE [LARGE SCALE GENOMIC DNA]</scope>
    <source>
        <strain evidence="15 16">CGMCC 1.9156</strain>
    </source>
</reference>
<dbReference type="InterPro" id="IPR011060">
    <property type="entry name" value="RibuloseP-bd_barrel"/>
</dbReference>
<dbReference type="GO" id="GO:0005737">
    <property type="term" value="C:cytoplasm"/>
    <property type="evidence" value="ECO:0007669"/>
    <property type="project" value="UniProtKB-ARBA"/>
</dbReference>
<comment type="similarity">
    <text evidence="6 10 11">Belongs to the ribulose-phosphate 3-epimerase family.</text>
</comment>
<dbReference type="InterPro" id="IPR000056">
    <property type="entry name" value="Ribul_P_3_epim-like"/>
</dbReference>
<feature type="binding site" evidence="10">
    <location>
        <begin position="176"/>
        <end position="178"/>
    </location>
    <ligand>
        <name>substrate</name>
    </ligand>
</feature>
<comment type="cofactor">
    <cofactor evidence="10 13">
        <name>a divalent metal cation</name>
        <dbReference type="ChEBI" id="CHEBI:60240"/>
    </cofactor>
    <text evidence="10 13">Binds 1 divalent metal cation per subunit.</text>
</comment>
<dbReference type="RefSeq" id="WP_093920170.1">
    <property type="nucleotide sequence ID" value="NZ_FONW01000006.1"/>
</dbReference>
<evidence type="ECO:0000256" key="9">
    <source>
        <dbReference type="ARBA" id="ARBA00023235"/>
    </source>
</evidence>
<keyword evidence="16" id="KW-1185">Reference proteome</keyword>
<dbReference type="GO" id="GO:0004750">
    <property type="term" value="F:D-ribulose-phosphate 3-epimerase activity"/>
    <property type="evidence" value="ECO:0007669"/>
    <property type="project" value="UniProtKB-UniRule"/>
</dbReference>
<evidence type="ECO:0000256" key="12">
    <source>
        <dbReference type="PIRSR" id="PIRSR001461-1"/>
    </source>
</evidence>